<feature type="transmembrane region" description="Helical" evidence="5">
    <location>
        <begin position="189"/>
        <end position="213"/>
    </location>
</feature>
<evidence type="ECO:0000256" key="3">
    <source>
        <dbReference type="ARBA" id="ARBA00022989"/>
    </source>
</evidence>
<evidence type="ECO:0000313" key="7">
    <source>
        <dbReference type="EMBL" id="QHR93146.1"/>
    </source>
</evidence>
<dbReference type="AlphaFoldDB" id="A0A6B9XSW8"/>
<dbReference type="InterPro" id="IPR051533">
    <property type="entry name" value="WaaL-like"/>
</dbReference>
<evidence type="ECO:0000256" key="2">
    <source>
        <dbReference type="ARBA" id="ARBA00022692"/>
    </source>
</evidence>
<proteinExistence type="predicted"/>
<sequence>MLNKFDDVRPKGFILLNSAFFIFCLRPPGMSAIIFIITAIALLSLFSNKLILRYETQFRLLYILIFVMMIRCIIGFAFNGGYEERYLPVLLLFSCVLIIHIVTARQADLNECYSGFYYAIILTLALVLLEIITGYHLPSSRYSDPTNDAQLWSISKPTAFYYNENDMLSFLVCFLPFAVYHSKKNLHKIIIFLLTLTSAVYIGSKAAILALLIYLLFTKLVSKKVILLLGAFSSLMLLLLNPSIVEDLLLLSNNAASRLVNFWNTLSTAGADDESTSERLQIYKANIDWLMNHANALLFGNGRFGDYEIDIINQYGLRMGEFHNIHFEMITIYGIIFYMLFFSYYTFLLWRCIKLRHIKPAVRPLITSAVLYPILISFGPSSSLKYPFLFIIVLLMAIGIRTYEKNTKVHI</sequence>
<dbReference type="EMBL" id="MK595720">
    <property type="protein sequence ID" value="QHR93146.1"/>
    <property type="molecule type" value="Genomic_DNA"/>
</dbReference>
<feature type="transmembrane region" description="Helical" evidence="5">
    <location>
        <begin position="225"/>
        <end position="244"/>
    </location>
</feature>
<evidence type="ECO:0000256" key="5">
    <source>
        <dbReference type="SAM" id="Phobius"/>
    </source>
</evidence>
<comment type="subcellular location">
    <subcellularLocation>
        <location evidence="1">Membrane</location>
        <topology evidence="1">Multi-pass membrane protein</topology>
    </subcellularLocation>
</comment>
<evidence type="ECO:0000256" key="4">
    <source>
        <dbReference type="ARBA" id="ARBA00023136"/>
    </source>
</evidence>
<evidence type="ECO:0000259" key="6">
    <source>
        <dbReference type="Pfam" id="PF04932"/>
    </source>
</evidence>
<feature type="transmembrane region" description="Helical" evidence="5">
    <location>
        <begin position="362"/>
        <end position="380"/>
    </location>
</feature>
<dbReference type="GO" id="GO:0016020">
    <property type="term" value="C:membrane"/>
    <property type="evidence" value="ECO:0007669"/>
    <property type="project" value="UniProtKB-SubCell"/>
</dbReference>
<organism evidence="7">
    <name type="scientific">Enterobacter cloacae</name>
    <dbReference type="NCBI Taxonomy" id="550"/>
    <lineage>
        <taxon>Bacteria</taxon>
        <taxon>Pseudomonadati</taxon>
        <taxon>Pseudomonadota</taxon>
        <taxon>Gammaproteobacteria</taxon>
        <taxon>Enterobacterales</taxon>
        <taxon>Enterobacteriaceae</taxon>
        <taxon>Enterobacter</taxon>
        <taxon>Enterobacter cloacae complex</taxon>
    </lineage>
</organism>
<gene>
    <name evidence="7" type="primary">wzy</name>
</gene>
<dbReference type="PANTHER" id="PTHR37422:SF13">
    <property type="entry name" value="LIPOPOLYSACCHARIDE BIOSYNTHESIS PROTEIN PA4999-RELATED"/>
    <property type="match status" value="1"/>
</dbReference>
<reference evidence="7" key="1">
    <citation type="submission" date="2019-03" db="EMBL/GenBank/DDBJ databases">
        <title>Genetic characterization of the O-antigen and development of a molecular serotyping scheme for Enterobacter cloacae.</title>
        <authorList>
            <person name="Li Y."/>
            <person name="Huang J."/>
            <person name="Wang X."/>
            <person name="Xu C."/>
            <person name="Han T."/>
            <person name="Guo X."/>
        </authorList>
    </citation>
    <scope>NUCLEOTIDE SEQUENCE</scope>
    <source>
        <strain evidence="7">NCTC 11577</strain>
    </source>
</reference>
<dbReference type="RefSeq" id="WP_023303978.1">
    <property type="nucleotide sequence ID" value="NZ_BQFZ01000039.1"/>
</dbReference>
<feature type="transmembrane region" description="Helical" evidence="5">
    <location>
        <begin position="20"/>
        <end position="46"/>
    </location>
</feature>
<feature type="transmembrane region" description="Helical" evidence="5">
    <location>
        <begin position="86"/>
        <end position="104"/>
    </location>
</feature>
<feature type="transmembrane region" description="Helical" evidence="5">
    <location>
        <begin position="330"/>
        <end position="350"/>
    </location>
</feature>
<feature type="transmembrane region" description="Helical" evidence="5">
    <location>
        <begin position="58"/>
        <end position="80"/>
    </location>
</feature>
<keyword evidence="3 5" id="KW-1133">Transmembrane helix</keyword>
<feature type="transmembrane region" description="Helical" evidence="5">
    <location>
        <begin position="386"/>
        <end position="403"/>
    </location>
</feature>
<accession>A0A6B9XSW8</accession>
<protein>
    <submittedName>
        <fullName evidence="7">O antigen polymerase</fullName>
    </submittedName>
</protein>
<feature type="transmembrane region" description="Helical" evidence="5">
    <location>
        <begin position="116"/>
        <end position="137"/>
    </location>
</feature>
<feature type="domain" description="O-antigen ligase-related" evidence="6">
    <location>
        <begin position="191"/>
        <end position="341"/>
    </location>
</feature>
<dbReference type="InterPro" id="IPR007016">
    <property type="entry name" value="O-antigen_ligase-rel_domated"/>
</dbReference>
<dbReference type="Pfam" id="PF04932">
    <property type="entry name" value="Wzy_C"/>
    <property type="match status" value="1"/>
</dbReference>
<name>A0A6B9XSW8_ENTCL</name>
<dbReference type="PANTHER" id="PTHR37422">
    <property type="entry name" value="TEICHURONIC ACID BIOSYNTHESIS PROTEIN TUAE"/>
    <property type="match status" value="1"/>
</dbReference>
<keyword evidence="4 5" id="KW-0472">Membrane</keyword>
<evidence type="ECO:0000256" key="1">
    <source>
        <dbReference type="ARBA" id="ARBA00004141"/>
    </source>
</evidence>
<keyword evidence="2 5" id="KW-0812">Transmembrane</keyword>